<feature type="coiled-coil region" evidence="1">
    <location>
        <begin position="38"/>
        <end position="88"/>
    </location>
</feature>
<gene>
    <name evidence="2" type="ORF">BDQ12DRAFT_679823</name>
</gene>
<keyword evidence="3" id="KW-1185">Reference proteome</keyword>
<protein>
    <submittedName>
        <fullName evidence="2">Uncharacterized protein</fullName>
    </submittedName>
</protein>
<dbReference type="EMBL" id="ML213596">
    <property type="protein sequence ID" value="TFK40656.1"/>
    <property type="molecule type" value="Genomic_DNA"/>
</dbReference>
<name>A0A5C3M897_9AGAR</name>
<dbReference type="AlphaFoldDB" id="A0A5C3M897"/>
<accession>A0A5C3M897</accession>
<proteinExistence type="predicted"/>
<dbReference type="Proteomes" id="UP000308652">
    <property type="component" value="Unassembled WGS sequence"/>
</dbReference>
<evidence type="ECO:0000313" key="2">
    <source>
        <dbReference type="EMBL" id="TFK40656.1"/>
    </source>
</evidence>
<evidence type="ECO:0000313" key="3">
    <source>
        <dbReference type="Proteomes" id="UP000308652"/>
    </source>
</evidence>
<reference evidence="2 3" key="1">
    <citation type="journal article" date="2019" name="Nat. Ecol. Evol.">
        <title>Megaphylogeny resolves global patterns of mushroom evolution.</title>
        <authorList>
            <person name="Varga T."/>
            <person name="Krizsan K."/>
            <person name="Foldi C."/>
            <person name="Dima B."/>
            <person name="Sanchez-Garcia M."/>
            <person name="Sanchez-Ramirez S."/>
            <person name="Szollosi G.J."/>
            <person name="Szarkandi J.G."/>
            <person name="Papp V."/>
            <person name="Albert L."/>
            <person name="Andreopoulos W."/>
            <person name="Angelini C."/>
            <person name="Antonin V."/>
            <person name="Barry K.W."/>
            <person name="Bougher N.L."/>
            <person name="Buchanan P."/>
            <person name="Buyck B."/>
            <person name="Bense V."/>
            <person name="Catcheside P."/>
            <person name="Chovatia M."/>
            <person name="Cooper J."/>
            <person name="Damon W."/>
            <person name="Desjardin D."/>
            <person name="Finy P."/>
            <person name="Geml J."/>
            <person name="Haridas S."/>
            <person name="Hughes K."/>
            <person name="Justo A."/>
            <person name="Karasinski D."/>
            <person name="Kautmanova I."/>
            <person name="Kiss B."/>
            <person name="Kocsube S."/>
            <person name="Kotiranta H."/>
            <person name="LaButti K.M."/>
            <person name="Lechner B.E."/>
            <person name="Liimatainen K."/>
            <person name="Lipzen A."/>
            <person name="Lukacs Z."/>
            <person name="Mihaltcheva S."/>
            <person name="Morgado L.N."/>
            <person name="Niskanen T."/>
            <person name="Noordeloos M.E."/>
            <person name="Ohm R.A."/>
            <person name="Ortiz-Santana B."/>
            <person name="Ovrebo C."/>
            <person name="Racz N."/>
            <person name="Riley R."/>
            <person name="Savchenko A."/>
            <person name="Shiryaev A."/>
            <person name="Soop K."/>
            <person name="Spirin V."/>
            <person name="Szebenyi C."/>
            <person name="Tomsovsky M."/>
            <person name="Tulloss R.E."/>
            <person name="Uehling J."/>
            <person name="Grigoriev I.V."/>
            <person name="Vagvolgyi C."/>
            <person name="Papp T."/>
            <person name="Martin F.M."/>
            <person name="Miettinen O."/>
            <person name="Hibbett D.S."/>
            <person name="Nagy L.G."/>
        </authorList>
    </citation>
    <scope>NUCLEOTIDE SEQUENCE [LARGE SCALE GENOMIC DNA]</scope>
    <source>
        <strain evidence="2 3">CBS 166.37</strain>
    </source>
</reference>
<keyword evidence="1" id="KW-0175">Coiled coil</keyword>
<evidence type="ECO:0000256" key="1">
    <source>
        <dbReference type="SAM" id="Coils"/>
    </source>
</evidence>
<sequence>MADSSERSTSDMETAEGKLSEIQRMLKESGDRCSIKGYQSLERQVECERRQSRTHEQLENVQNKLEEISSIREELAIQAEENQQTSEKNYEDLLKLIQTNHQILTSDTIELYQRVSDIRKVEQEELIKTIKTIRRPPK</sequence>
<organism evidence="2 3">
    <name type="scientific">Crucibulum laeve</name>
    <dbReference type="NCBI Taxonomy" id="68775"/>
    <lineage>
        <taxon>Eukaryota</taxon>
        <taxon>Fungi</taxon>
        <taxon>Dikarya</taxon>
        <taxon>Basidiomycota</taxon>
        <taxon>Agaricomycotina</taxon>
        <taxon>Agaricomycetes</taxon>
        <taxon>Agaricomycetidae</taxon>
        <taxon>Agaricales</taxon>
        <taxon>Agaricineae</taxon>
        <taxon>Nidulariaceae</taxon>
        <taxon>Crucibulum</taxon>
    </lineage>
</organism>